<evidence type="ECO:0000313" key="2">
    <source>
        <dbReference type="Proteomes" id="UP000814140"/>
    </source>
</evidence>
<dbReference type="EMBL" id="MU277192">
    <property type="protein sequence ID" value="KAI0066424.1"/>
    <property type="molecule type" value="Genomic_DNA"/>
</dbReference>
<protein>
    <submittedName>
        <fullName evidence="1">Uncharacterized protein</fullName>
    </submittedName>
</protein>
<sequence length="443" mass="47658">MPNTQSPRPVLPTSSTDFALPASSSTTHSPTALQITDDFNPLLFRFRRPSLLAPRFLSEPRLTSPLNASFTTSPLRPSSASESDRERMWADSSTSGSSENATPPLQGSQNDKDAGTDSDTNMKTSRPQTPPRNPSSSNMDPFIDRRTYARIAQPKLPRILNLVTESRPDENEVKSEAQFQRLVASFSELPMQPRTPRAPSDRGRYPEEAGEDFAREDTPSDDDGDDDELATFAFTPPTSEPIPISKPRTPAASVSGSVNGDDLAIDSPGGFIAMDVDMPSSAYGSPSVSSAAQLHQWRYTPPPTASAVRTNKRKYDDRFDPYQTASKRRAVSPSVSYLRESHSSLSPIYIPRGRAPVPVPVASSRDGSVTSSPTVSHNSSSMSFSRQNFGPGSVASSPTLRASMSLASPIARPLRLNGRKGSDADEKEIDGAGDAVGGLTLGQ</sequence>
<organism evidence="1 2">
    <name type="scientific">Artomyces pyxidatus</name>
    <dbReference type="NCBI Taxonomy" id="48021"/>
    <lineage>
        <taxon>Eukaryota</taxon>
        <taxon>Fungi</taxon>
        <taxon>Dikarya</taxon>
        <taxon>Basidiomycota</taxon>
        <taxon>Agaricomycotina</taxon>
        <taxon>Agaricomycetes</taxon>
        <taxon>Russulales</taxon>
        <taxon>Auriscalpiaceae</taxon>
        <taxon>Artomyces</taxon>
    </lineage>
</organism>
<evidence type="ECO:0000313" key="1">
    <source>
        <dbReference type="EMBL" id="KAI0066424.1"/>
    </source>
</evidence>
<keyword evidence="2" id="KW-1185">Reference proteome</keyword>
<name>A0ACB8TC77_9AGAM</name>
<gene>
    <name evidence="1" type="ORF">BV25DRAFT_1971221</name>
</gene>
<reference evidence="1" key="1">
    <citation type="submission" date="2021-03" db="EMBL/GenBank/DDBJ databases">
        <authorList>
            <consortium name="DOE Joint Genome Institute"/>
            <person name="Ahrendt S."/>
            <person name="Looney B.P."/>
            <person name="Miyauchi S."/>
            <person name="Morin E."/>
            <person name="Drula E."/>
            <person name="Courty P.E."/>
            <person name="Chicoki N."/>
            <person name="Fauchery L."/>
            <person name="Kohler A."/>
            <person name="Kuo A."/>
            <person name="Labutti K."/>
            <person name="Pangilinan J."/>
            <person name="Lipzen A."/>
            <person name="Riley R."/>
            <person name="Andreopoulos W."/>
            <person name="He G."/>
            <person name="Johnson J."/>
            <person name="Barry K.W."/>
            <person name="Grigoriev I.V."/>
            <person name="Nagy L."/>
            <person name="Hibbett D."/>
            <person name="Henrissat B."/>
            <person name="Matheny P.B."/>
            <person name="Labbe J."/>
            <person name="Martin F."/>
        </authorList>
    </citation>
    <scope>NUCLEOTIDE SEQUENCE</scope>
    <source>
        <strain evidence="1">HHB10654</strain>
    </source>
</reference>
<proteinExistence type="predicted"/>
<comment type="caution">
    <text evidence="1">The sequence shown here is derived from an EMBL/GenBank/DDBJ whole genome shotgun (WGS) entry which is preliminary data.</text>
</comment>
<accession>A0ACB8TC77</accession>
<dbReference type="Proteomes" id="UP000814140">
    <property type="component" value="Unassembled WGS sequence"/>
</dbReference>
<reference evidence="1" key="2">
    <citation type="journal article" date="2022" name="New Phytol.">
        <title>Evolutionary transition to the ectomycorrhizal habit in the genomes of a hyperdiverse lineage of mushroom-forming fungi.</title>
        <authorList>
            <person name="Looney B."/>
            <person name="Miyauchi S."/>
            <person name="Morin E."/>
            <person name="Drula E."/>
            <person name="Courty P.E."/>
            <person name="Kohler A."/>
            <person name="Kuo A."/>
            <person name="LaButti K."/>
            <person name="Pangilinan J."/>
            <person name="Lipzen A."/>
            <person name="Riley R."/>
            <person name="Andreopoulos W."/>
            <person name="He G."/>
            <person name="Johnson J."/>
            <person name="Nolan M."/>
            <person name="Tritt A."/>
            <person name="Barry K.W."/>
            <person name="Grigoriev I.V."/>
            <person name="Nagy L.G."/>
            <person name="Hibbett D."/>
            <person name="Henrissat B."/>
            <person name="Matheny P.B."/>
            <person name="Labbe J."/>
            <person name="Martin F.M."/>
        </authorList>
    </citation>
    <scope>NUCLEOTIDE SEQUENCE</scope>
    <source>
        <strain evidence="1">HHB10654</strain>
    </source>
</reference>